<sequence>MDQPPPEKPWPNEPKPPRLTLLWPESDDVLDEEWLEESLLKKLERDDEPEPPLPPEELLLLLHAVLVCTAGSVLGGEGSRRGPGWEERALRLAT</sequence>
<proteinExistence type="predicted"/>
<feature type="region of interest" description="Disordered" evidence="1">
    <location>
        <begin position="1"/>
        <end position="21"/>
    </location>
</feature>
<protein>
    <submittedName>
        <fullName evidence="2">Uncharacterized protein</fullName>
    </submittedName>
</protein>
<accession>A0A0E3VVH8</accession>
<dbReference type="AlphaFoldDB" id="A0A0E3VVH8"/>
<evidence type="ECO:0000313" key="3">
    <source>
        <dbReference type="Proteomes" id="UP000063308"/>
    </source>
</evidence>
<feature type="region of interest" description="Disordered" evidence="1">
    <location>
        <begin position="73"/>
        <end position="94"/>
    </location>
</feature>
<feature type="compositionally biased region" description="Pro residues" evidence="1">
    <location>
        <begin position="1"/>
        <end position="14"/>
    </location>
</feature>
<reference evidence="2 3" key="1">
    <citation type="submission" date="2014-11" db="EMBL/GenBank/DDBJ databases">
        <title>Symbiosis island explosion on the genome of extra-slow-growing strains of soybean bradyrhizobia with massive insertion sequences.</title>
        <authorList>
            <person name="Iida T."/>
            <person name="Minamisawa K."/>
        </authorList>
    </citation>
    <scope>NUCLEOTIDE SEQUENCE [LARGE SCALE GENOMIC DNA]</scope>
    <source>
        <strain evidence="2 3">NK6</strain>
    </source>
</reference>
<name>A0A0E3VVH8_9BRAD</name>
<organism evidence="2 3">
    <name type="scientific">Bradyrhizobium diazoefficiens</name>
    <dbReference type="NCBI Taxonomy" id="1355477"/>
    <lineage>
        <taxon>Bacteria</taxon>
        <taxon>Pseudomonadati</taxon>
        <taxon>Pseudomonadota</taxon>
        <taxon>Alphaproteobacteria</taxon>
        <taxon>Hyphomicrobiales</taxon>
        <taxon>Nitrobacteraceae</taxon>
        <taxon>Bradyrhizobium</taxon>
    </lineage>
</organism>
<dbReference type="Proteomes" id="UP000063308">
    <property type="component" value="Chromosome"/>
</dbReference>
<dbReference type="RefSeq" id="WP_060910702.1">
    <property type="nucleotide sequence ID" value="NZ_JAFCKD010000008.1"/>
</dbReference>
<evidence type="ECO:0000313" key="2">
    <source>
        <dbReference type="EMBL" id="BAR59185.1"/>
    </source>
</evidence>
<gene>
    <name evidence="2" type="ORF">NK6_6031</name>
</gene>
<feature type="compositionally biased region" description="Basic and acidic residues" evidence="1">
    <location>
        <begin position="78"/>
        <end position="94"/>
    </location>
</feature>
<dbReference type="EMBL" id="AP014685">
    <property type="protein sequence ID" value="BAR59185.1"/>
    <property type="molecule type" value="Genomic_DNA"/>
</dbReference>
<evidence type="ECO:0000256" key="1">
    <source>
        <dbReference type="SAM" id="MobiDB-lite"/>
    </source>
</evidence>